<evidence type="ECO:0000256" key="6">
    <source>
        <dbReference type="ARBA" id="ARBA00023015"/>
    </source>
</evidence>
<keyword evidence="13" id="KW-1185">Reference proteome</keyword>
<feature type="domain" description="HTH merR-type" evidence="11">
    <location>
        <begin position="5"/>
        <end position="72"/>
    </location>
</feature>
<dbReference type="SUPFAM" id="SSF46955">
    <property type="entry name" value="Putative DNA-binding domain"/>
    <property type="match status" value="1"/>
</dbReference>
<dbReference type="PROSITE" id="PS50937">
    <property type="entry name" value="HTH_MERR_2"/>
    <property type="match status" value="1"/>
</dbReference>
<keyword evidence="9" id="KW-0804">Transcription</keyword>
<comment type="caution">
    <text evidence="12">The sequence shown here is derived from an EMBL/GenBank/DDBJ whole genome shotgun (WGS) entry which is preliminary data.</text>
</comment>
<evidence type="ECO:0000256" key="9">
    <source>
        <dbReference type="ARBA" id="ARBA00023163"/>
    </source>
</evidence>
<evidence type="ECO:0000259" key="11">
    <source>
        <dbReference type="PROSITE" id="PS50937"/>
    </source>
</evidence>
<keyword evidence="7 12" id="KW-0238">DNA-binding</keyword>
<reference evidence="12 13" key="1">
    <citation type="submission" date="2023-06" db="EMBL/GenBank/DDBJ databases">
        <title>Roseiconus lacunae JC819 isolated from Gulf of Mannar region, Tamil Nadu.</title>
        <authorList>
            <person name="Pk S."/>
            <person name="Ch S."/>
            <person name="Ch V.R."/>
        </authorList>
    </citation>
    <scope>NUCLEOTIDE SEQUENCE [LARGE SCALE GENOMIC DNA]</scope>
    <source>
        <strain evidence="12 13">JC819</strain>
    </source>
</reference>
<dbReference type="PANTHER" id="PTHR30204:SF69">
    <property type="entry name" value="MERR-FAMILY TRANSCRIPTIONAL REGULATOR"/>
    <property type="match status" value="1"/>
</dbReference>
<evidence type="ECO:0000256" key="8">
    <source>
        <dbReference type="ARBA" id="ARBA00023159"/>
    </source>
</evidence>
<evidence type="ECO:0000256" key="2">
    <source>
        <dbReference type="ARBA" id="ARBA00022466"/>
    </source>
</evidence>
<keyword evidence="3" id="KW-0678">Repressor</keyword>
<keyword evidence="8" id="KW-0010">Activator</keyword>
<evidence type="ECO:0000256" key="4">
    <source>
        <dbReference type="ARBA" id="ARBA00022723"/>
    </source>
</evidence>
<accession>A0ABT7PF03</accession>
<name>A0ABT7PF03_9BACT</name>
<dbReference type="Proteomes" id="UP001239462">
    <property type="component" value="Unassembled WGS sequence"/>
</dbReference>
<dbReference type="Gene3D" id="1.10.1660.10">
    <property type="match status" value="1"/>
</dbReference>
<gene>
    <name evidence="12" type="ORF">QTN89_06480</name>
</gene>
<sequence length="143" mass="16013">MSRQTIGTVAKAAGVNVETIRFYERKGLIQQPRPVSTSFREYPAGTVERIRFIKRAQDLGFTLVEIIDLLKLSDGEYGTRADVKRLAELKLGSIRQKIADLRQMETTLHDLVCQCSGRGKVPGCPIIEALISPDPTEINKDKR</sequence>
<dbReference type="EMBL" id="JASZZN010000004">
    <property type="protein sequence ID" value="MDM4015069.1"/>
    <property type="molecule type" value="Genomic_DNA"/>
</dbReference>
<dbReference type="SMART" id="SM00422">
    <property type="entry name" value="HTH_MERR"/>
    <property type="match status" value="1"/>
</dbReference>
<dbReference type="PRINTS" id="PR00040">
    <property type="entry name" value="HTHMERR"/>
</dbReference>
<proteinExistence type="predicted"/>
<dbReference type="InterPro" id="IPR015358">
    <property type="entry name" value="Tscrpt_reg_MerR_DNA-bd"/>
</dbReference>
<dbReference type="RefSeq" id="WP_149496456.1">
    <property type="nucleotide sequence ID" value="NZ_JASZZN010000004.1"/>
</dbReference>
<protein>
    <recommendedName>
        <fullName evidence="1">Mercuric resistance operon regulatory protein</fullName>
    </recommendedName>
</protein>
<dbReference type="InterPro" id="IPR047057">
    <property type="entry name" value="MerR_fam"/>
</dbReference>
<dbReference type="Pfam" id="PF00376">
    <property type="entry name" value="MerR"/>
    <property type="match status" value="1"/>
</dbReference>
<evidence type="ECO:0000256" key="5">
    <source>
        <dbReference type="ARBA" id="ARBA00022914"/>
    </source>
</evidence>
<dbReference type="PROSITE" id="PS00552">
    <property type="entry name" value="HTH_MERR_1"/>
    <property type="match status" value="1"/>
</dbReference>
<keyword evidence="4" id="KW-0479">Metal-binding</keyword>
<dbReference type="InterPro" id="IPR011794">
    <property type="entry name" value="MerR"/>
</dbReference>
<keyword evidence="6" id="KW-0805">Transcription regulation</keyword>
<dbReference type="PANTHER" id="PTHR30204">
    <property type="entry name" value="REDOX-CYCLING DRUG-SENSING TRANSCRIPTIONAL ACTIVATOR SOXR"/>
    <property type="match status" value="1"/>
</dbReference>
<dbReference type="GO" id="GO:0003677">
    <property type="term" value="F:DNA binding"/>
    <property type="evidence" value="ECO:0007669"/>
    <property type="project" value="UniProtKB-KW"/>
</dbReference>
<organism evidence="12 13">
    <name type="scientific">Roseiconus lacunae</name>
    <dbReference type="NCBI Taxonomy" id="2605694"/>
    <lineage>
        <taxon>Bacteria</taxon>
        <taxon>Pseudomonadati</taxon>
        <taxon>Planctomycetota</taxon>
        <taxon>Planctomycetia</taxon>
        <taxon>Pirellulales</taxon>
        <taxon>Pirellulaceae</taxon>
        <taxon>Roseiconus</taxon>
    </lineage>
</organism>
<evidence type="ECO:0000256" key="1">
    <source>
        <dbReference type="ARBA" id="ARBA00017146"/>
    </source>
</evidence>
<dbReference type="CDD" id="cd04783">
    <property type="entry name" value="HTH_MerR1"/>
    <property type="match status" value="1"/>
</dbReference>
<evidence type="ECO:0000256" key="3">
    <source>
        <dbReference type="ARBA" id="ARBA00022491"/>
    </source>
</evidence>
<keyword evidence="5" id="KW-0476">Mercury</keyword>
<dbReference type="Pfam" id="PF09278">
    <property type="entry name" value="MerR-DNA-bind"/>
    <property type="match status" value="1"/>
</dbReference>
<evidence type="ECO:0000313" key="13">
    <source>
        <dbReference type="Proteomes" id="UP001239462"/>
    </source>
</evidence>
<evidence type="ECO:0000256" key="10">
    <source>
        <dbReference type="ARBA" id="ARBA00024874"/>
    </source>
</evidence>
<dbReference type="InterPro" id="IPR009061">
    <property type="entry name" value="DNA-bd_dom_put_sf"/>
</dbReference>
<keyword evidence="2" id="KW-0475">Mercuric resistance</keyword>
<dbReference type="InterPro" id="IPR000551">
    <property type="entry name" value="MerR-type_HTH_dom"/>
</dbReference>
<evidence type="ECO:0000313" key="12">
    <source>
        <dbReference type="EMBL" id="MDM4015069.1"/>
    </source>
</evidence>
<comment type="function">
    <text evidence="10">Mediates the mercuric-dependent induction of mercury resistance operon. In the absence of mercury MerR represses transcription by binding tightly to the mer operator region; when mercury is present the dimeric complex binds a single ion and becomes a potent transcriptional activator, while remaining bound to the mer site.</text>
</comment>
<evidence type="ECO:0000256" key="7">
    <source>
        <dbReference type="ARBA" id="ARBA00023125"/>
    </source>
</evidence>